<keyword evidence="2" id="KW-1185">Reference proteome</keyword>
<proteinExistence type="predicted"/>
<dbReference type="InParanoid" id="A7ETU2"/>
<protein>
    <submittedName>
        <fullName evidence="1">Uncharacterized protein</fullName>
    </submittedName>
</protein>
<dbReference type="GeneID" id="5486378"/>
<evidence type="ECO:0000313" key="2">
    <source>
        <dbReference type="Proteomes" id="UP000001312"/>
    </source>
</evidence>
<dbReference type="Proteomes" id="UP000001312">
    <property type="component" value="Unassembled WGS sequence"/>
</dbReference>
<dbReference type="RefSeq" id="XP_001589985.1">
    <property type="nucleotide sequence ID" value="XM_001589935.1"/>
</dbReference>
<dbReference type="KEGG" id="ssl:SS1G_08749"/>
<accession>A7ETU2</accession>
<name>A7ETU2_SCLS1</name>
<sequence length="116" mass="13046">MSRIEYQPTYLIAIDFAPSSDFQFVQKASAARASQNLHVWTFQSQFANFNPFGEKAQDSPQQNISLGLGDDPLRAGESLNFLTRASHSGRAKRTKYMAVSNVGEVFWLCFQSFAQE</sequence>
<dbReference type="EMBL" id="CH476632">
    <property type="protein sequence ID" value="EDN92884.1"/>
    <property type="molecule type" value="Genomic_DNA"/>
</dbReference>
<organism evidence="1 2">
    <name type="scientific">Sclerotinia sclerotiorum (strain ATCC 18683 / 1980 / Ss-1)</name>
    <name type="common">White mold</name>
    <name type="synonym">Whetzelinia sclerotiorum</name>
    <dbReference type="NCBI Taxonomy" id="665079"/>
    <lineage>
        <taxon>Eukaryota</taxon>
        <taxon>Fungi</taxon>
        <taxon>Dikarya</taxon>
        <taxon>Ascomycota</taxon>
        <taxon>Pezizomycotina</taxon>
        <taxon>Leotiomycetes</taxon>
        <taxon>Helotiales</taxon>
        <taxon>Sclerotiniaceae</taxon>
        <taxon>Sclerotinia</taxon>
    </lineage>
</organism>
<evidence type="ECO:0000313" key="1">
    <source>
        <dbReference type="EMBL" id="EDN92884.1"/>
    </source>
</evidence>
<reference evidence="2" key="1">
    <citation type="journal article" date="2011" name="PLoS Genet.">
        <title>Genomic analysis of the necrotrophic fungal pathogens Sclerotinia sclerotiorum and Botrytis cinerea.</title>
        <authorList>
            <person name="Amselem J."/>
            <person name="Cuomo C.A."/>
            <person name="van Kan J.A."/>
            <person name="Viaud M."/>
            <person name="Benito E.P."/>
            <person name="Couloux A."/>
            <person name="Coutinho P.M."/>
            <person name="de Vries R.P."/>
            <person name="Dyer P.S."/>
            <person name="Fillinger S."/>
            <person name="Fournier E."/>
            <person name="Gout L."/>
            <person name="Hahn M."/>
            <person name="Kohn L."/>
            <person name="Lapalu N."/>
            <person name="Plummer K.M."/>
            <person name="Pradier J.M."/>
            <person name="Quevillon E."/>
            <person name="Sharon A."/>
            <person name="Simon A."/>
            <person name="ten Have A."/>
            <person name="Tudzynski B."/>
            <person name="Tudzynski P."/>
            <person name="Wincker P."/>
            <person name="Andrew M."/>
            <person name="Anthouard V."/>
            <person name="Beever R.E."/>
            <person name="Beffa R."/>
            <person name="Benoit I."/>
            <person name="Bouzid O."/>
            <person name="Brault B."/>
            <person name="Chen Z."/>
            <person name="Choquer M."/>
            <person name="Collemare J."/>
            <person name="Cotton P."/>
            <person name="Danchin E.G."/>
            <person name="Da Silva C."/>
            <person name="Gautier A."/>
            <person name="Giraud C."/>
            <person name="Giraud T."/>
            <person name="Gonzalez C."/>
            <person name="Grossetete S."/>
            <person name="Guldener U."/>
            <person name="Henrissat B."/>
            <person name="Howlett B.J."/>
            <person name="Kodira C."/>
            <person name="Kretschmer M."/>
            <person name="Lappartient A."/>
            <person name="Leroch M."/>
            <person name="Levis C."/>
            <person name="Mauceli E."/>
            <person name="Neuveglise C."/>
            <person name="Oeser B."/>
            <person name="Pearson M."/>
            <person name="Poulain J."/>
            <person name="Poussereau N."/>
            <person name="Quesneville H."/>
            <person name="Rascle C."/>
            <person name="Schumacher J."/>
            <person name="Segurens B."/>
            <person name="Sexton A."/>
            <person name="Silva E."/>
            <person name="Sirven C."/>
            <person name="Soanes D.M."/>
            <person name="Talbot N.J."/>
            <person name="Templeton M."/>
            <person name="Yandava C."/>
            <person name="Yarden O."/>
            <person name="Zeng Q."/>
            <person name="Rollins J.A."/>
            <person name="Lebrun M.H."/>
            <person name="Dickman M."/>
        </authorList>
    </citation>
    <scope>NUCLEOTIDE SEQUENCE [LARGE SCALE GENOMIC DNA]</scope>
    <source>
        <strain evidence="2">ATCC 18683 / 1980 / Ss-1</strain>
    </source>
</reference>
<gene>
    <name evidence="1" type="ORF">SS1G_08749</name>
</gene>
<dbReference type="AlphaFoldDB" id="A7ETU2"/>